<dbReference type="ESTHER" id="9zzzz-b6vg94">
    <property type="family name" value="A85-EsteraseD-FGH"/>
</dbReference>
<dbReference type="MEROPS" id="S09.A39"/>
<name>B6VG94_9ZZZZ</name>
<dbReference type="InterPro" id="IPR029058">
    <property type="entry name" value="AB_hydrolase_fold"/>
</dbReference>
<accession>B6VG94</accession>
<reference evidence="6" key="1">
    <citation type="journal article" date="2008" name="Microb. Cell Fact.">
        <title>Molecular cloning and characterization of a novel pyrethroid-hydrolyzing esterase originating from the Metagenome.</title>
        <authorList>
            <person name="Li G."/>
            <person name="Wang K."/>
            <person name="Liu Y.H."/>
        </authorList>
    </citation>
    <scope>NUCLEOTIDE SEQUENCE</scope>
</reference>
<organism evidence="6">
    <name type="scientific">uncultured prokaryote</name>
    <dbReference type="NCBI Taxonomy" id="198431"/>
    <lineage>
        <taxon>unclassified sequences</taxon>
        <taxon>environmental samples</taxon>
    </lineage>
</organism>
<dbReference type="PANTHER" id="PTHR10061:SF1">
    <property type="entry name" value="S-FORMYLGLUTATHIONE HYDROLASE YEIG"/>
    <property type="match status" value="1"/>
</dbReference>
<evidence type="ECO:0000256" key="5">
    <source>
        <dbReference type="ARBA" id="ARBA00039174"/>
    </source>
</evidence>
<dbReference type="InterPro" id="IPR000801">
    <property type="entry name" value="Esterase-like"/>
</dbReference>
<dbReference type="AlphaFoldDB" id="B6VG94"/>
<dbReference type="Gene3D" id="3.40.50.1820">
    <property type="entry name" value="alpha/beta hydrolase"/>
    <property type="match status" value="1"/>
</dbReference>
<proteinExistence type="inferred from homology"/>
<dbReference type="GO" id="GO:0052689">
    <property type="term" value="F:carboxylic ester hydrolase activity"/>
    <property type="evidence" value="ECO:0007669"/>
    <property type="project" value="UniProtKB-KW"/>
</dbReference>
<dbReference type="SMR" id="B6VG94"/>
<evidence type="ECO:0000256" key="1">
    <source>
        <dbReference type="ARBA" id="ARBA00005622"/>
    </source>
</evidence>
<dbReference type="GO" id="GO:0046294">
    <property type="term" value="P:formaldehyde catabolic process"/>
    <property type="evidence" value="ECO:0007669"/>
    <property type="project" value="InterPro"/>
</dbReference>
<keyword evidence="3" id="KW-0719">Serine esterase</keyword>
<protein>
    <recommendedName>
        <fullName evidence="5">S-formylglutathione hydrolase YeiG</fullName>
        <ecNumber evidence="2">3.1.2.12</ecNumber>
    </recommendedName>
</protein>
<dbReference type="InterPro" id="IPR014186">
    <property type="entry name" value="S-formylglutathione_hydrol"/>
</dbReference>
<evidence type="ECO:0000256" key="3">
    <source>
        <dbReference type="ARBA" id="ARBA00022487"/>
    </source>
</evidence>
<dbReference type="GO" id="GO:0018738">
    <property type="term" value="F:S-formylglutathione hydrolase activity"/>
    <property type="evidence" value="ECO:0007669"/>
    <property type="project" value="UniProtKB-EC"/>
</dbReference>
<dbReference type="PANTHER" id="PTHR10061">
    <property type="entry name" value="S-FORMYLGLUTATHIONE HYDROLASE"/>
    <property type="match status" value="1"/>
</dbReference>
<dbReference type="EMBL" id="FJ389548">
    <property type="protein sequence ID" value="ACJ07038.1"/>
    <property type="molecule type" value="Genomic_DNA"/>
</dbReference>
<keyword evidence="4" id="KW-0378">Hydrolase</keyword>
<evidence type="ECO:0000256" key="4">
    <source>
        <dbReference type="ARBA" id="ARBA00022801"/>
    </source>
</evidence>
<evidence type="ECO:0000256" key="2">
    <source>
        <dbReference type="ARBA" id="ARBA00012479"/>
    </source>
</evidence>
<sequence length="272" mass="31156">MPSDQRDFGGYVGIYKNPSDVLTCYSGFIYWLPPDADKQTVPFLYPLSGLTCTDEKDPQKATDYRLGDELGTAVVYWETSPRGNRVADDFMYDIGTGAGFYNEAPHNPYRDHYKLWDYVQDELPKWYEAHFPLNIKTDPQGHSMGGHGALDADPDHPNRYRSVSAFDTLQNPLDCPWGKKAFDIYLGAPGEIWKNQRACDNIRDATYWLPNGLDQGNSPGFLPKSLRNYALLTDNPWYVGPLQNKDTRGYDHSYPQLKRELPKHLRFLQDTN</sequence>
<comment type="similarity">
    <text evidence="1">Belongs to the esterase D family.</text>
</comment>
<dbReference type="Pfam" id="PF00756">
    <property type="entry name" value="Esterase"/>
    <property type="match status" value="1"/>
</dbReference>
<dbReference type="EC" id="3.1.2.12" evidence="2"/>
<evidence type="ECO:0000313" key="6">
    <source>
        <dbReference type="EMBL" id="ACJ07038.1"/>
    </source>
</evidence>
<dbReference type="SUPFAM" id="SSF53474">
    <property type="entry name" value="alpha/beta-Hydrolases"/>
    <property type="match status" value="1"/>
</dbReference>